<feature type="region of interest" description="Disordered" evidence="1">
    <location>
        <begin position="1375"/>
        <end position="1394"/>
    </location>
</feature>
<feature type="domain" description="C2" evidence="2">
    <location>
        <begin position="933"/>
        <end position="1068"/>
    </location>
</feature>
<feature type="region of interest" description="Disordered" evidence="1">
    <location>
        <begin position="1099"/>
        <end position="1133"/>
    </location>
</feature>
<feature type="domain" description="C2" evidence="2">
    <location>
        <begin position="702"/>
        <end position="869"/>
    </location>
</feature>
<dbReference type="Gene3D" id="2.60.40.150">
    <property type="entry name" value="C2 domain"/>
    <property type="match status" value="2"/>
</dbReference>
<evidence type="ECO:0000313" key="3">
    <source>
        <dbReference type="EMBL" id="PKK23932.1"/>
    </source>
</evidence>
<feature type="compositionally biased region" description="Polar residues" evidence="1">
    <location>
        <begin position="1599"/>
        <end position="1609"/>
    </location>
</feature>
<feature type="compositionally biased region" description="Basic and acidic residues" evidence="1">
    <location>
        <begin position="1442"/>
        <end position="1456"/>
    </location>
</feature>
<gene>
    <name evidence="3" type="primary">C2CD3</name>
    <name evidence="3" type="ORF">A306_00010214</name>
</gene>
<feature type="region of interest" description="Disordered" evidence="1">
    <location>
        <begin position="919"/>
        <end position="939"/>
    </location>
</feature>
<dbReference type="SUPFAM" id="SSF49562">
    <property type="entry name" value="C2 domain (Calcium/lipid-binding domain, CaLB)"/>
    <property type="match status" value="3"/>
</dbReference>
<feature type="compositionally biased region" description="Polar residues" evidence="1">
    <location>
        <begin position="1813"/>
        <end position="1828"/>
    </location>
</feature>
<feature type="domain" description="C2" evidence="2">
    <location>
        <begin position="443"/>
        <end position="569"/>
    </location>
</feature>
<dbReference type="InterPro" id="IPR035892">
    <property type="entry name" value="C2_domain_sf"/>
</dbReference>
<feature type="compositionally biased region" description="Acidic residues" evidence="1">
    <location>
        <begin position="921"/>
        <end position="934"/>
    </location>
</feature>
<dbReference type="STRING" id="8932.A0A2I0M2M9"/>
<feature type="compositionally biased region" description="Basic and acidic residues" evidence="1">
    <location>
        <begin position="1727"/>
        <end position="1750"/>
    </location>
</feature>
<dbReference type="Pfam" id="PF00168">
    <property type="entry name" value="C2"/>
    <property type="match status" value="3"/>
</dbReference>
<feature type="region of interest" description="Disordered" evidence="1">
    <location>
        <begin position="1337"/>
        <end position="1361"/>
    </location>
</feature>
<accession>A0A2I0M2M9</accession>
<dbReference type="CDD" id="cd08683">
    <property type="entry name" value="C2_C2cd3"/>
    <property type="match status" value="1"/>
</dbReference>
<evidence type="ECO:0000313" key="4">
    <source>
        <dbReference type="Proteomes" id="UP000053872"/>
    </source>
</evidence>
<dbReference type="InterPro" id="IPR000008">
    <property type="entry name" value="C2_dom"/>
</dbReference>
<dbReference type="GO" id="GO:0005814">
    <property type="term" value="C:centriole"/>
    <property type="evidence" value="ECO:0007669"/>
    <property type="project" value="TreeGrafter"/>
</dbReference>
<dbReference type="GO" id="GO:0071539">
    <property type="term" value="P:protein localization to centrosome"/>
    <property type="evidence" value="ECO:0007669"/>
    <property type="project" value="TreeGrafter"/>
</dbReference>
<dbReference type="InParanoid" id="A0A2I0M2M9"/>
<feature type="compositionally biased region" description="Polar residues" evidence="1">
    <location>
        <begin position="1528"/>
        <end position="1540"/>
    </location>
</feature>
<evidence type="ECO:0000256" key="1">
    <source>
        <dbReference type="SAM" id="MobiDB-lite"/>
    </source>
</evidence>
<comment type="caution">
    <text evidence="3">The sequence shown here is derived from an EMBL/GenBank/DDBJ whole genome shotgun (WGS) entry which is preliminary data.</text>
</comment>
<feature type="region of interest" description="Disordered" evidence="1">
    <location>
        <begin position="1486"/>
        <end position="1541"/>
    </location>
</feature>
<proteinExistence type="predicted"/>
<keyword evidence="4" id="KW-1185">Reference proteome</keyword>
<feature type="domain" description="C2" evidence="2">
    <location>
        <begin position="1143"/>
        <end position="1270"/>
    </location>
</feature>
<dbReference type="CDD" id="cd00030">
    <property type="entry name" value="C2"/>
    <property type="match status" value="1"/>
</dbReference>
<feature type="region of interest" description="Disordered" evidence="1">
    <location>
        <begin position="1599"/>
        <end position="1626"/>
    </location>
</feature>
<reference evidence="3 4" key="1">
    <citation type="journal article" date="2013" name="Science">
        <title>Genomic diversity and evolution of the head crest in the rock pigeon.</title>
        <authorList>
            <person name="Shapiro M.D."/>
            <person name="Kronenberg Z."/>
            <person name="Li C."/>
            <person name="Domyan E.T."/>
            <person name="Pan H."/>
            <person name="Campbell M."/>
            <person name="Tan H."/>
            <person name="Huff C.D."/>
            <person name="Hu H."/>
            <person name="Vickrey A.I."/>
            <person name="Nielsen S.C."/>
            <person name="Stringham S.A."/>
            <person name="Hu H."/>
            <person name="Willerslev E."/>
            <person name="Gilbert M.T."/>
            <person name="Yandell M."/>
            <person name="Zhang G."/>
            <person name="Wang J."/>
        </authorList>
    </citation>
    <scope>NUCLEOTIDE SEQUENCE [LARGE SCALE GENOMIC DNA]</scope>
    <source>
        <tissue evidence="3">Blood</tissue>
    </source>
</reference>
<feature type="region of interest" description="Disordered" evidence="1">
    <location>
        <begin position="1810"/>
        <end position="1850"/>
    </location>
</feature>
<feature type="compositionally biased region" description="Basic and acidic residues" evidence="1">
    <location>
        <begin position="1495"/>
        <end position="1525"/>
    </location>
</feature>
<dbReference type="GO" id="GO:0034451">
    <property type="term" value="C:centriolar satellite"/>
    <property type="evidence" value="ECO:0007669"/>
    <property type="project" value="TreeGrafter"/>
</dbReference>
<evidence type="ECO:0000259" key="2">
    <source>
        <dbReference type="PROSITE" id="PS50004"/>
    </source>
</evidence>
<dbReference type="InterPro" id="IPR037775">
    <property type="entry name" value="C2_C2CD3"/>
</dbReference>
<dbReference type="GO" id="GO:0061511">
    <property type="term" value="P:centriole elongation"/>
    <property type="evidence" value="ECO:0007669"/>
    <property type="project" value="TreeGrafter"/>
</dbReference>
<dbReference type="Proteomes" id="UP000053872">
    <property type="component" value="Unassembled WGS sequence"/>
</dbReference>
<dbReference type="GO" id="GO:0060271">
    <property type="term" value="P:cilium assembly"/>
    <property type="evidence" value="ECO:0007669"/>
    <property type="project" value="TreeGrafter"/>
</dbReference>
<feature type="region of interest" description="Disordered" evidence="1">
    <location>
        <begin position="1723"/>
        <end position="1782"/>
    </location>
</feature>
<dbReference type="PROSITE" id="PS50004">
    <property type="entry name" value="C2"/>
    <property type="match status" value="4"/>
</dbReference>
<protein>
    <submittedName>
        <fullName evidence="3">C2 calcium-dependent domain containing 3</fullName>
    </submittedName>
</protein>
<feature type="region of interest" description="Disordered" evidence="1">
    <location>
        <begin position="1424"/>
        <end position="1456"/>
    </location>
</feature>
<feature type="region of interest" description="Disordered" evidence="1">
    <location>
        <begin position="1638"/>
        <end position="1658"/>
    </location>
</feature>
<dbReference type="EMBL" id="AKCR02000045">
    <property type="protein sequence ID" value="PKK23932.1"/>
    <property type="molecule type" value="Genomic_DNA"/>
</dbReference>
<dbReference type="PANTHER" id="PTHR21254:SF1">
    <property type="entry name" value="C2 DOMAIN-CONTAINING PROTEIN 3"/>
    <property type="match status" value="1"/>
</dbReference>
<sequence>MVVSAMKSSPDMEIKLNEVPRFIERDDLKSPAKSPKGWSSNFVPNPEDLQLFASEVSGQDLNSEERAIQLLLGSADLPPVQFWDRTGSLLDSLSLGSEVYDSELNDPHYDQSLLEHLFYTIPKSDSSLSDFLSDDDINSPKKVTKAESLKKADPMNPQKDFNAFVRDQKVTDTKPRPFAPPEAHTEPAHVASLSVDRLASLGRIHLARVIVDSLKIPPDSIQITPKKKGLMGKPPRPSKCTFFVEFHFPVGASKDEKGQISVTTEVTRIASSKITDDVVTFQQRFVFPLRFGGTMTEHWWSSDLAFKIYMRKSTQKKPVAVGSAALSLRKVIESELLSVSCEIPVEKEGGQTQIGPLKVSLELAADNKDFTRTAARSARAAQPIPAHAVRSPRLEFQEPTMESVNTENPCCSKHHDYEDLQKAGATTISMIQPPQTIPTSAACNLTTQFAVSQDDGLLLHVLLMVPEGKDFVVEDNSCNVYLNCKLLSAEEATRSSVVWGTTQPAFNFSQVMPFSLTSKHLERLKNNVMVIEAWNKTGSPGCDRLLGLVKLPLHQFYISFKDPKISHLLLRAQYPVVAVDNYMPVIDVFTGNTSGSLRVILAMGSADQIVTLQRLKSEEGMVPPVTKRPLHSLDPPPTKTATQFAQEGEELMEHVFEIQVESVKGLTPLQSTVWGEADCYVQYYFPVQEPGCDVLQGTELREDGLLDVSVRYQRSMKAAAGRTARAVSLSVQIHRAAGLQAAARAVAQKNPSVQYYAGVGVNAYVSVHLSFLPETQRRSTRAVARTFCPEFEHHVEFLCNLIVQRSSGEASCLGELLQSANIVFSIYHQSTKSAMETLAARTSRDYLLGTVTIPTRDLLRRRSGITGWYPVTLPEDLTPSHCTNVTQAIVGGLELSVTFAHKDDRERVLEAAKLLGWSGEDHEDSADDSEEWEQSDSPATVTISTPRVWLPVHCVLLAGQTHLDKNTYCYLRYKLYNREATRTLLKRPKLSEDAQNVTVSFKKLNRVTLRRSRGLLWFFREEKLEIQVWWAYGKENAVERPLDTDRLIGSAYVDLAALAESSRTTLSVSGVYPLFRCNAADLAGAAVRVHIVLSPTSAAPPSRIPCAEEYSNTEEESAEKSPEPSLEIPENPTQKLDILSPEITGDKPQEDDVIFLENTVAVNILVERAMHLSLKGSPLTDREVTAPSSCVSFAVAGADAPITTSIIENTDSPVWDFQQQARLSKELLLDPQQTLVFKVWHKAESERVIGFASVDLSPLLSGFQLVCGWYNITDFSGQCRGQIKVAISPLQNLNHLKEEKQARIRTRPPSPSVKPGFPTFPSNATSFSKQMVNTSSKEISVPTREPPVWSRTSPSGSPALRHEEHVQNVRRFHESLQRAEGNAQRAAKTDSASLSSRAALLTALRKNLSELDEVQRYFNQKLTRSFPDFGDGDTSKPSPGEQNDHRSSMSREVDPNSHHLLEKSSQLVSQVSSLINDLQIITKNTKESSNVPQDSSRKLDATRVPDQKDEEATSEEHQGQSERDSLGVCSNTRPPRSSGRSVFERHMLREFLDPAVPEDECPLPTGLVREDEGAFSHSEEEYEEDIIEPRTLNEITTVTDKTSPWSSVVSEEETGPEQQLVDLGPGHQRSVGIECLRRGGSRRSSFSSASQGDNQSVVTTLSPCVGLHTGEESPWAGAQCFQSLNSGTEPENGSCDCDRAFNATSVDQNVEFRAVSEELMGFPADPKTTEKEEKGEVVNKDRKDEEERGSSEISVTMAGWGGNTKSFADDSSEDSLEAPKKSVKAKIALSDAVVVPNFFLSPQQMETSMRLLSVSSHPSTTLQGSSGSAPRGIPYRRPPPPRPAARLSQEETERIAKIFSAQLSQKEQHR</sequence>
<name>A0A2I0M2M9_COLLI</name>
<dbReference type="PANTHER" id="PTHR21254">
    <property type="entry name" value="C2 DOMAIN-CONTAINING PROTEIN 3"/>
    <property type="match status" value="1"/>
</dbReference>
<organism evidence="3 4">
    <name type="scientific">Columba livia</name>
    <name type="common">Rock dove</name>
    <dbReference type="NCBI Taxonomy" id="8932"/>
    <lineage>
        <taxon>Eukaryota</taxon>
        <taxon>Metazoa</taxon>
        <taxon>Chordata</taxon>
        <taxon>Craniata</taxon>
        <taxon>Vertebrata</taxon>
        <taxon>Euteleostomi</taxon>
        <taxon>Archelosauria</taxon>
        <taxon>Archosauria</taxon>
        <taxon>Dinosauria</taxon>
        <taxon>Saurischia</taxon>
        <taxon>Theropoda</taxon>
        <taxon>Coelurosauria</taxon>
        <taxon>Aves</taxon>
        <taxon>Neognathae</taxon>
        <taxon>Neoaves</taxon>
        <taxon>Columbimorphae</taxon>
        <taxon>Columbiformes</taxon>
        <taxon>Columbidae</taxon>
        <taxon>Columba</taxon>
    </lineage>
</organism>
<dbReference type="SMART" id="SM00239">
    <property type="entry name" value="C2"/>
    <property type="match status" value="3"/>
</dbReference>